<feature type="transmembrane region" description="Helical" evidence="10">
    <location>
        <begin position="151"/>
        <end position="172"/>
    </location>
</feature>
<keyword evidence="8 10" id="KW-0472">Membrane</keyword>
<feature type="transmembrane region" description="Helical" evidence="10">
    <location>
        <begin position="313"/>
        <end position="335"/>
    </location>
</feature>
<feature type="transmembrane region" description="Helical" evidence="10">
    <location>
        <begin position="184"/>
        <end position="204"/>
    </location>
</feature>
<accession>A0A0F4VNY1</accession>
<keyword evidence="5 10" id="KW-0547">Nucleotide-binding</keyword>
<dbReference type="EMBL" id="JMTK01000002">
    <property type="protein sequence ID" value="KJZ82382.1"/>
    <property type="molecule type" value="Genomic_DNA"/>
</dbReference>
<feature type="transmembrane region" description="Helical" evidence="10">
    <location>
        <begin position="458"/>
        <end position="477"/>
    </location>
</feature>
<comment type="caution">
    <text evidence="11">The sequence shown here is derived from an EMBL/GenBank/DDBJ whole genome shotgun (WGS) entry which is preliminary data.</text>
</comment>
<sequence>MVRNQKILNFLLKIWQVFCAVKMSEAKKFIPMTLMMFLVLFNFSTLRPLKDSLVVPNMGAEVISFVKLWCVFPSAILFTIIYMKLSNILDSEKLFYIVVSFFVSFFVIFAFVLYPCRDFIHPSPQTINILISSFPFFKWFLFLAGKWSFALFYVFAELWGAVMINLMFWQFANRITKTEEATRFYATFGLVGNVGLIFAGGIVIKLSKLTDELMIYYSMLTLILSSFLLMAIYRWMNVYVLTDPKQYSPRKGALKKKLKLSVSDSLKMALNSKYLGYIVLLVICYGTAINLVEGPWKAKVRELYPAQNEYAQFMGQFIQWTGIVTILFMILGSNILKSVSWFTSAIITPLMILITGGGFFVFVIFENALLPLTEDIMKLTPLVLAVFLGALQNILSKATKYTMFDSTKEMAFIPLDDEFKIKGKAVVDVIGGRLAKSGGAVIQSFIFMFVPMATFSNIIPFLTGIFLFLMFIWMYVVTQLNKEYTQLLDKE</sequence>
<dbReference type="AlphaFoldDB" id="A0A0F4VNY1"/>
<dbReference type="PATRIC" id="fig|556287.9.peg.1151"/>
<dbReference type="RefSeq" id="WP_052038612.1">
    <property type="nucleotide sequence ID" value="NZ_JMTK01000002.1"/>
</dbReference>
<keyword evidence="4 10" id="KW-0812">Transmembrane</keyword>
<evidence type="ECO:0000256" key="5">
    <source>
        <dbReference type="ARBA" id="ARBA00022741"/>
    </source>
</evidence>
<proteinExistence type="inferred from homology"/>
<dbReference type="Pfam" id="PF03219">
    <property type="entry name" value="TLC"/>
    <property type="match status" value="1"/>
</dbReference>
<evidence type="ECO:0000256" key="10">
    <source>
        <dbReference type="RuleBase" id="RU363121"/>
    </source>
</evidence>
<dbReference type="NCBIfam" id="TIGR00769">
    <property type="entry name" value="AAA"/>
    <property type="match status" value="1"/>
</dbReference>
<evidence type="ECO:0000256" key="9">
    <source>
        <dbReference type="ARBA" id="ARBA00024792"/>
    </source>
</evidence>
<reference evidence="11 12" key="1">
    <citation type="journal article" date="2015" name="Phytopathology">
        <title>Genomes of Candidatus Liberibacter solanacearum haplotype A from New Zealand and the USA suggest significant genome plasticity in the species.</title>
        <authorList>
            <person name="Thompson S.M."/>
            <person name="Johnson C.P."/>
            <person name="Lu A.Y."/>
            <person name="Frampton R.A."/>
            <person name="Sullivan K.L."/>
            <person name="Fiers M.W."/>
            <person name="Crowhurst R.N."/>
            <person name="Pitman A.R."/>
            <person name="Scott I."/>
            <person name="Gudmestad N.C."/>
            <person name="Smith G.R."/>
        </authorList>
    </citation>
    <scope>NUCLEOTIDE SEQUENCE [LARGE SCALE GENOMIC DNA]</scope>
    <source>
        <strain evidence="11 12">LsoNZ1</strain>
    </source>
</reference>
<evidence type="ECO:0000256" key="3">
    <source>
        <dbReference type="ARBA" id="ARBA00022448"/>
    </source>
</evidence>
<dbReference type="PANTHER" id="PTHR31187:SF1">
    <property type="entry name" value="ADP,ATP CARRIER PROTEIN 1"/>
    <property type="match status" value="1"/>
</dbReference>
<name>A0A0F4VNY1_9HYPH</name>
<dbReference type="GO" id="GO:0005886">
    <property type="term" value="C:plasma membrane"/>
    <property type="evidence" value="ECO:0007669"/>
    <property type="project" value="UniProtKB-SubCell"/>
</dbReference>
<feature type="transmembrane region" description="Helical" evidence="10">
    <location>
        <begin position="58"/>
        <end position="82"/>
    </location>
</feature>
<keyword evidence="12" id="KW-1185">Reference proteome</keyword>
<feature type="transmembrane region" description="Helical" evidence="10">
    <location>
        <begin position="274"/>
        <end position="292"/>
    </location>
</feature>
<organism evidence="11 12">
    <name type="scientific">Candidatus Liberibacter solanacearum</name>
    <dbReference type="NCBI Taxonomy" id="556287"/>
    <lineage>
        <taxon>Bacteria</taxon>
        <taxon>Pseudomonadati</taxon>
        <taxon>Pseudomonadota</taxon>
        <taxon>Alphaproteobacteria</taxon>
        <taxon>Hyphomicrobiales</taxon>
        <taxon>Rhizobiaceae</taxon>
        <taxon>Liberibacter</taxon>
    </lineage>
</organism>
<evidence type="ECO:0000256" key="1">
    <source>
        <dbReference type="ARBA" id="ARBA00004651"/>
    </source>
</evidence>
<comment type="similarity">
    <text evidence="2 10">Belongs to the ADP/ATP translocase tlc family.</text>
</comment>
<evidence type="ECO:0000256" key="7">
    <source>
        <dbReference type="ARBA" id="ARBA00022989"/>
    </source>
</evidence>
<feature type="transmembrane region" description="Helical" evidence="10">
    <location>
        <begin position="94"/>
        <end position="114"/>
    </location>
</feature>
<dbReference type="InterPro" id="IPR004667">
    <property type="entry name" value="ADP_ATP_car_bac_type"/>
</dbReference>
<evidence type="ECO:0000313" key="12">
    <source>
        <dbReference type="Proteomes" id="UP000033731"/>
    </source>
</evidence>
<keyword evidence="3 10" id="KW-0813">Transport</keyword>
<keyword evidence="6 10" id="KW-0067">ATP-binding</keyword>
<evidence type="ECO:0000256" key="6">
    <source>
        <dbReference type="ARBA" id="ARBA00022840"/>
    </source>
</evidence>
<keyword evidence="7 10" id="KW-1133">Transmembrane helix</keyword>
<evidence type="ECO:0000256" key="8">
    <source>
        <dbReference type="ARBA" id="ARBA00023136"/>
    </source>
</evidence>
<feature type="transmembrane region" description="Helical" evidence="10">
    <location>
        <begin position="29"/>
        <end position="46"/>
    </location>
</feature>
<dbReference type="GO" id="GO:0005471">
    <property type="term" value="F:ATP:ADP antiporter activity"/>
    <property type="evidence" value="ECO:0007669"/>
    <property type="project" value="InterPro"/>
</dbReference>
<dbReference type="Proteomes" id="UP000033731">
    <property type="component" value="Unassembled WGS sequence"/>
</dbReference>
<gene>
    <name evidence="11" type="ORF">DJ66_1132</name>
</gene>
<feature type="transmembrane region" description="Helical" evidence="10">
    <location>
        <begin position="216"/>
        <end position="236"/>
    </location>
</feature>
<feature type="transmembrane region" description="Helical" evidence="10">
    <location>
        <begin position="341"/>
        <end position="364"/>
    </location>
</feature>
<evidence type="ECO:0000256" key="2">
    <source>
        <dbReference type="ARBA" id="ARBA00007127"/>
    </source>
</evidence>
<comment type="subcellular location">
    <subcellularLocation>
        <location evidence="1">Cell membrane</location>
        <topology evidence="1">Multi-pass membrane protein</topology>
    </subcellularLocation>
    <subcellularLocation>
        <location evidence="10">Membrane</location>
        <topology evidence="10">Multi-pass membrane protein</topology>
    </subcellularLocation>
</comment>
<evidence type="ECO:0000256" key="4">
    <source>
        <dbReference type="ARBA" id="ARBA00022692"/>
    </source>
</evidence>
<dbReference type="GO" id="GO:0005524">
    <property type="term" value="F:ATP binding"/>
    <property type="evidence" value="ECO:0007669"/>
    <property type="project" value="UniProtKB-KW"/>
</dbReference>
<evidence type="ECO:0000313" key="11">
    <source>
        <dbReference type="EMBL" id="KJZ82382.1"/>
    </source>
</evidence>
<comment type="function">
    <text evidence="9">Provides the rickettsial cell with host ATP in exchange for rickettsial ADP. This is an obligate exchange system. This energy acquiring activity is an important component of rickettsial parasitism.</text>
</comment>
<dbReference type="PANTHER" id="PTHR31187">
    <property type="match status" value="1"/>
</dbReference>
<protein>
    <recommendedName>
        <fullName evidence="10">ADP,ATP carrier protein</fullName>
    </recommendedName>
</protein>
<feature type="transmembrane region" description="Helical" evidence="10">
    <location>
        <begin position="376"/>
        <end position="395"/>
    </location>
</feature>